<gene>
    <name evidence="1" type="ORF">HUE88_01435</name>
</gene>
<dbReference type="InterPro" id="IPR016064">
    <property type="entry name" value="NAD/diacylglycerol_kinase_sf"/>
</dbReference>
<dbReference type="SUPFAM" id="SSF111331">
    <property type="entry name" value="NAD kinase/diacylglycerol kinase-like"/>
    <property type="match status" value="1"/>
</dbReference>
<name>A0A7S7LVY5_9BACT</name>
<sequence length="329" mass="37397">MLETKYKNIKIVAEELKSADILSSIIEHLKAHYDIIPTIHSSKEIFNELNSSELFLLYLSDDEIKIFFKNHLNIGIKIGIIPNHTSPNTIRNYAISKDIYEAIDDAFNDELLSKVDILKCNENIALSRVIIGDMHGMNRLDFNENNIWNKIKIFFRNLINLEFKNYTLTTSKDQKIETVASGITILEHTITGENSAISDELSIHDGKLNAFVLAPTSLLSYIWYLLSIFIYQRVSIATLPKSLGFIQTSKLTVCSNQPIDYMLDNNLLSAKELELEVLQDSINIHLGRVLLQKVKNDDNHIEEKDIVHLSTLPRGELSSILIGGKLPLF</sequence>
<dbReference type="EMBL" id="CP054492">
    <property type="protein sequence ID" value="QOY52385.1"/>
    <property type="molecule type" value="Genomic_DNA"/>
</dbReference>
<proteinExistence type="predicted"/>
<dbReference type="KEGG" id="sbal:HUE88_01435"/>
<accession>A0A7S7LVY5</accession>
<dbReference type="AlphaFoldDB" id="A0A7S7LVY5"/>
<dbReference type="Gene3D" id="2.60.200.40">
    <property type="match status" value="1"/>
</dbReference>
<organism evidence="1 2">
    <name type="scientific">Candidatus Sulfurimonas baltica</name>
    <dbReference type="NCBI Taxonomy" id="2740404"/>
    <lineage>
        <taxon>Bacteria</taxon>
        <taxon>Pseudomonadati</taxon>
        <taxon>Campylobacterota</taxon>
        <taxon>Epsilonproteobacteria</taxon>
        <taxon>Campylobacterales</taxon>
        <taxon>Sulfurimonadaceae</taxon>
        <taxon>Sulfurimonas</taxon>
    </lineage>
</organism>
<keyword evidence="2" id="KW-1185">Reference proteome</keyword>
<reference evidence="1 2" key="1">
    <citation type="submission" date="2020-05" db="EMBL/GenBank/DDBJ databases">
        <title>Sulfurimonas marisnigri, sp. nov., and Sulfurimonas baltica, sp. nov., manganese oxide reducing chemolithoautotrophs of the class Epsilonproteobacteria isolated from the pelagic redoxclines of the Black and Baltic Seas and emended description of the genus Sulfurimonas.</title>
        <authorList>
            <person name="Henkel J.V."/>
            <person name="Laudan C."/>
            <person name="Werner J."/>
            <person name="Neu T."/>
            <person name="Plewe S."/>
            <person name="Sproer C."/>
            <person name="Bunk B."/>
            <person name="Schulz-Vogt H.N."/>
        </authorList>
    </citation>
    <scope>NUCLEOTIDE SEQUENCE [LARGE SCALE GENOMIC DNA]</scope>
    <source>
        <strain evidence="1 2">GD2</strain>
    </source>
</reference>
<dbReference type="RefSeq" id="WP_194370383.1">
    <property type="nucleotide sequence ID" value="NZ_CP054492.1"/>
</dbReference>
<evidence type="ECO:0000313" key="1">
    <source>
        <dbReference type="EMBL" id="QOY52385.1"/>
    </source>
</evidence>
<protein>
    <submittedName>
        <fullName evidence="1">Uncharacterized protein</fullName>
    </submittedName>
</protein>
<evidence type="ECO:0000313" key="2">
    <source>
        <dbReference type="Proteomes" id="UP000593994"/>
    </source>
</evidence>
<dbReference type="Proteomes" id="UP000593994">
    <property type="component" value="Chromosome"/>
</dbReference>